<dbReference type="AlphaFoldDB" id="A0A1E8FAG5"/>
<dbReference type="RefSeq" id="WP_070177277.1">
    <property type="nucleotide sequence ID" value="NZ_BMJR01000002.1"/>
</dbReference>
<protein>
    <submittedName>
        <fullName evidence="2">Uncharacterized protein</fullName>
    </submittedName>
</protein>
<feature type="transmembrane region" description="Helical" evidence="1">
    <location>
        <begin position="207"/>
        <end position="229"/>
    </location>
</feature>
<keyword evidence="1" id="KW-1133">Transmembrane helix</keyword>
<dbReference type="OrthoDB" id="6336579at2"/>
<reference evidence="2 3" key="1">
    <citation type="submission" date="2016-09" db="EMBL/GenBank/DDBJ databases">
        <title>Alteromonas lipolytica, a new species isolated from sea water.</title>
        <authorList>
            <person name="Wu Y.-H."/>
            <person name="Cheng H."/>
            <person name="Xu X.-W."/>
        </authorList>
    </citation>
    <scope>NUCLEOTIDE SEQUENCE [LARGE SCALE GENOMIC DNA]</scope>
    <source>
        <strain evidence="2 3">JW12</strain>
    </source>
</reference>
<gene>
    <name evidence="2" type="ORF">BFC17_01090</name>
</gene>
<evidence type="ECO:0000313" key="3">
    <source>
        <dbReference type="Proteomes" id="UP000176037"/>
    </source>
</evidence>
<proteinExistence type="predicted"/>
<dbReference type="Proteomes" id="UP000176037">
    <property type="component" value="Unassembled WGS sequence"/>
</dbReference>
<keyword evidence="3" id="KW-1185">Reference proteome</keyword>
<accession>A0A1E8FAG5</accession>
<organism evidence="2 3">
    <name type="scientific">Alteromonas lipolytica</name>
    <dbReference type="NCBI Taxonomy" id="1856405"/>
    <lineage>
        <taxon>Bacteria</taxon>
        <taxon>Pseudomonadati</taxon>
        <taxon>Pseudomonadota</taxon>
        <taxon>Gammaproteobacteria</taxon>
        <taxon>Alteromonadales</taxon>
        <taxon>Alteromonadaceae</taxon>
        <taxon>Alteromonas/Salinimonas group</taxon>
        <taxon>Alteromonas</taxon>
    </lineage>
</organism>
<feature type="transmembrane region" description="Helical" evidence="1">
    <location>
        <begin position="181"/>
        <end position="201"/>
    </location>
</feature>
<keyword evidence="1" id="KW-0472">Membrane</keyword>
<name>A0A1E8FAG5_9ALTE</name>
<sequence length="314" mass="36253">MENNKYTVLHTWLLPLLFVLGCFAANYMAGTLDYRNIVDERSQRDFNAALGMPLVIGFLWLALRILHRRSGQLIADFLVQINQLSQYENHMRALEMKLVRHVVVSASLAISITIGYLSIENLLALDQEIAIVLLNAIAVPFWFFLFLFVMQSASFTRYLYKRLVLPNIEHHFCECKPICDLGCSNVIFSTFMFLLMPLFWLGKEIPVIDILMLFVVMVFMFSVLFLPVFKTLHLMRRHRIRSIISTETEIADLIVNKSDGDSTLVAQELNRLNQQLEDLRQHHCWPKDVTANTKVFAISTGLPCGCLFLTWFLQ</sequence>
<evidence type="ECO:0000256" key="1">
    <source>
        <dbReference type="SAM" id="Phobius"/>
    </source>
</evidence>
<dbReference type="EMBL" id="MJIC01000015">
    <property type="protein sequence ID" value="OFI32900.1"/>
    <property type="molecule type" value="Genomic_DNA"/>
</dbReference>
<feature type="transmembrane region" description="Helical" evidence="1">
    <location>
        <begin position="139"/>
        <end position="160"/>
    </location>
</feature>
<dbReference type="PROSITE" id="PS51257">
    <property type="entry name" value="PROKAR_LIPOPROTEIN"/>
    <property type="match status" value="1"/>
</dbReference>
<feature type="transmembrane region" description="Helical" evidence="1">
    <location>
        <begin position="295"/>
        <end position="313"/>
    </location>
</feature>
<evidence type="ECO:0000313" key="2">
    <source>
        <dbReference type="EMBL" id="OFI32900.1"/>
    </source>
</evidence>
<dbReference type="STRING" id="1856405.BFC17_01090"/>
<feature type="transmembrane region" description="Helical" evidence="1">
    <location>
        <begin position="48"/>
        <end position="66"/>
    </location>
</feature>
<keyword evidence="1" id="KW-0812">Transmembrane</keyword>
<feature type="transmembrane region" description="Helical" evidence="1">
    <location>
        <begin position="98"/>
        <end position="119"/>
    </location>
</feature>
<comment type="caution">
    <text evidence="2">The sequence shown here is derived from an EMBL/GenBank/DDBJ whole genome shotgun (WGS) entry which is preliminary data.</text>
</comment>